<gene>
    <name evidence="1" type="ORF">RFULGI_LOCUS8589</name>
</gene>
<keyword evidence="2" id="KW-1185">Reference proteome</keyword>
<dbReference type="EMBL" id="CAJVPZ010014054">
    <property type="protein sequence ID" value="CAG8654205.1"/>
    <property type="molecule type" value="Genomic_DNA"/>
</dbReference>
<comment type="caution">
    <text evidence="1">The sequence shown here is derived from an EMBL/GenBank/DDBJ whole genome shotgun (WGS) entry which is preliminary data.</text>
</comment>
<dbReference type="Proteomes" id="UP000789396">
    <property type="component" value="Unassembled WGS sequence"/>
</dbReference>
<organism evidence="1 2">
    <name type="scientific">Racocetra fulgida</name>
    <dbReference type="NCBI Taxonomy" id="60492"/>
    <lineage>
        <taxon>Eukaryota</taxon>
        <taxon>Fungi</taxon>
        <taxon>Fungi incertae sedis</taxon>
        <taxon>Mucoromycota</taxon>
        <taxon>Glomeromycotina</taxon>
        <taxon>Glomeromycetes</taxon>
        <taxon>Diversisporales</taxon>
        <taxon>Gigasporaceae</taxon>
        <taxon>Racocetra</taxon>
    </lineage>
</organism>
<accession>A0A9N9H564</accession>
<name>A0A9N9H564_9GLOM</name>
<feature type="non-terminal residue" evidence="1">
    <location>
        <position position="55"/>
    </location>
</feature>
<evidence type="ECO:0000313" key="1">
    <source>
        <dbReference type="EMBL" id="CAG8654205.1"/>
    </source>
</evidence>
<evidence type="ECO:0000313" key="2">
    <source>
        <dbReference type="Proteomes" id="UP000789396"/>
    </source>
</evidence>
<dbReference type="AlphaFoldDB" id="A0A9N9H564"/>
<reference evidence="1" key="1">
    <citation type="submission" date="2021-06" db="EMBL/GenBank/DDBJ databases">
        <authorList>
            <person name="Kallberg Y."/>
            <person name="Tangrot J."/>
            <person name="Rosling A."/>
        </authorList>
    </citation>
    <scope>NUCLEOTIDE SEQUENCE</scope>
    <source>
        <strain evidence="1">IN212</strain>
    </source>
</reference>
<proteinExistence type="predicted"/>
<sequence length="55" mass="6564">MAAQYHKRKYQVLIPEEAILEKMTNTKQHRQLRQQKKNATISDLQRSIIILRNTS</sequence>
<protein>
    <submittedName>
        <fullName evidence="1">709_t:CDS:1</fullName>
    </submittedName>
</protein>